<comment type="caution">
    <text evidence="1">The sequence shown here is derived from an EMBL/GenBank/DDBJ whole genome shotgun (WGS) entry which is preliminary data.</text>
</comment>
<gene>
    <name evidence="1" type="ORF">NP493_48g07017</name>
</gene>
<evidence type="ECO:0000313" key="2">
    <source>
        <dbReference type="Proteomes" id="UP001209878"/>
    </source>
</evidence>
<evidence type="ECO:0000313" key="1">
    <source>
        <dbReference type="EMBL" id="KAK2191691.1"/>
    </source>
</evidence>
<organism evidence="1 2">
    <name type="scientific">Ridgeia piscesae</name>
    <name type="common">Tubeworm</name>
    <dbReference type="NCBI Taxonomy" id="27915"/>
    <lineage>
        <taxon>Eukaryota</taxon>
        <taxon>Metazoa</taxon>
        <taxon>Spiralia</taxon>
        <taxon>Lophotrochozoa</taxon>
        <taxon>Annelida</taxon>
        <taxon>Polychaeta</taxon>
        <taxon>Sedentaria</taxon>
        <taxon>Canalipalpata</taxon>
        <taxon>Sabellida</taxon>
        <taxon>Siboglinidae</taxon>
        <taxon>Ridgeia</taxon>
    </lineage>
</organism>
<protein>
    <submittedName>
        <fullName evidence="1">Uncharacterized protein</fullName>
    </submittedName>
</protein>
<accession>A0AAD9PBV6</accession>
<dbReference type="AlphaFoldDB" id="A0AAD9PBV6"/>
<dbReference type="EMBL" id="JAODUO010000048">
    <property type="protein sequence ID" value="KAK2191691.1"/>
    <property type="molecule type" value="Genomic_DNA"/>
</dbReference>
<sequence>MHCHGNKDVVGVAHAHLTAVVATPGERRALLVAEAAAIYYLVVPTIENRHIGFDVLGVNQKHASEVSTSLPWQLYLRVTQDNITDLHVGK</sequence>
<keyword evidence="2" id="KW-1185">Reference proteome</keyword>
<reference evidence="1" key="1">
    <citation type="journal article" date="2023" name="Mol. Biol. Evol.">
        <title>Third-Generation Sequencing Reveals the Adaptive Role of the Epigenome in Three Deep-Sea Polychaetes.</title>
        <authorList>
            <person name="Perez M."/>
            <person name="Aroh O."/>
            <person name="Sun Y."/>
            <person name="Lan Y."/>
            <person name="Juniper S.K."/>
            <person name="Young C.R."/>
            <person name="Angers B."/>
            <person name="Qian P.Y."/>
        </authorList>
    </citation>
    <scope>NUCLEOTIDE SEQUENCE</scope>
    <source>
        <strain evidence="1">R07B-5</strain>
    </source>
</reference>
<proteinExistence type="predicted"/>
<name>A0AAD9PBV6_RIDPI</name>
<dbReference type="Proteomes" id="UP001209878">
    <property type="component" value="Unassembled WGS sequence"/>
</dbReference>